<proteinExistence type="predicted"/>
<dbReference type="Proteomes" id="UP001603857">
    <property type="component" value="Unassembled WGS sequence"/>
</dbReference>
<name>A0ABD1LIY4_9FABA</name>
<sequence>MEIPYGMSSYTVPIPPPQHTITPSSSHIFNPHPPPHITHTSLLGKHLYIPPHFQSGPTHNPCLPKLELTLFYGTDPLDWLFQAEQFFTFL</sequence>
<protein>
    <submittedName>
        <fullName evidence="1">Uncharacterized protein</fullName>
    </submittedName>
</protein>
<gene>
    <name evidence="1" type="ORF">Fmac_027800</name>
</gene>
<reference evidence="1 2" key="1">
    <citation type="submission" date="2024-08" db="EMBL/GenBank/DDBJ databases">
        <title>Insights into the chromosomal genome structure of Flemingia macrophylla.</title>
        <authorList>
            <person name="Ding Y."/>
            <person name="Zhao Y."/>
            <person name="Bi W."/>
            <person name="Wu M."/>
            <person name="Zhao G."/>
            <person name="Gong Y."/>
            <person name="Li W."/>
            <person name="Zhang P."/>
        </authorList>
    </citation>
    <scope>NUCLEOTIDE SEQUENCE [LARGE SCALE GENOMIC DNA]</scope>
    <source>
        <strain evidence="1">DYQJB</strain>
        <tissue evidence="1">Leaf</tissue>
    </source>
</reference>
<keyword evidence="2" id="KW-1185">Reference proteome</keyword>
<evidence type="ECO:0000313" key="1">
    <source>
        <dbReference type="EMBL" id="KAL2323421.1"/>
    </source>
</evidence>
<comment type="caution">
    <text evidence="1">The sequence shown here is derived from an EMBL/GenBank/DDBJ whole genome shotgun (WGS) entry which is preliminary data.</text>
</comment>
<accession>A0ABD1LIY4</accession>
<organism evidence="1 2">
    <name type="scientific">Flemingia macrophylla</name>
    <dbReference type="NCBI Taxonomy" id="520843"/>
    <lineage>
        <taxon>Eukaryota</taxon>
        <taxon>Viridiplantae</taxon>
        <taxon>Streptophyta</taxon>
        <taxon>Embryophyta</taxon>
        <taxon>Tracheophyta</taxon>
        <taxon>Spermatophyta</taxon>
        <taxon>Magnoliopsida</taxon>
        <taxon>eudicotyledons</taxon>
        <taxon>Gunneridae</taxon>
        <taxon>Pentapetalae</taxon>
        <taxon>rosids</taxon>
        <taxon>fabids</taxon>
        <taxon>Fabales</taxon>
        <taxon>Fabaceae</taxon>
        <taxon>Papilionoideae</taxon>
        <taxon>50 kb inversion clade</taxon>
        <taxon>NPAAA clade</taxon>
        <taxon>indigoferoid/millettioid clade</taxon>
        <taxon>Phaseoleae</taxon>
        <taxon>Flemingia</taxon>
    </lineage>
</organism>
<dbReference type="EMBL" id="JBGMDY010000009">
    <property type="protein sequence ID" value="KAL2323421.1"/>
    <property type="molecule type" value="Genomic_DNA"/>
</dbReference>
<dbReference type="AlphaFoldDB" id="A0ABD1LIY4"/>
<evidence type="ECO:0000313" key="2">
    <source>
        <dbReference type="Proteomes" id="UP001603857"/>
    </source>
</evidence>